<evidence type="ECO:0000256" key="6">
    <source>
        <dbReference type="ARBA" id="ARBA00023065"/>
    </source>
</evidence>
<dbReference type="InterPro" id="IPR027469">
    <property type="entry name" value="Cation_efflux_TMD_sf"/>
</dbReference>
<evidence type="ECO:0000256" key="4">
    <source>
        <dbReference type="ARBA" id="ARBA00022692"/>
    </source>
</evidence>
<dbReference type="Proteomes" id="UP000494206">
    <property type="component" value="Unassembled WGS sequence"/>
</dbReference>
<evidence type="ECO:0000256" key="1">
    <source>
        <dbReference type="ARBA" id="ARBA00004127"/>
    </source>
</evidence>
<dbReference type="InterPro" id="IPR036837">
    <property type="entry name" value="Cation_efflux_CTD_sf"/>
</dbReference>
<evidence type="ECO:0000256" key="2">
    <source>
        <dbReference type="ARBA" id="ARBA00008873"/>
    </source>
</evidence>
<reference evidence="12 13" key="1">
    <citation type="submission" date="2020-04" db="EMBL/GenBank/DDBJ databases">
        <authorList>
            <person name="Laetsch R D."/>
            <person name="Stevens L."/>
            <person name="Kumar S."/>
            <person name="Blaxter L. M."/>
        </authorList>
    </citation>
    <scope>NUCLEOTIDE SEQUENCE [LARGE SCALE GENOMIC DNA]</scope>
</reference>
<evidence type="ECO:0000313" key="12">
    <source>
        <dbReference type="EMBL" id="CAB3396804.1"/>
    </source>
</evidence>
<sequence>MTEAEVRFGLLEDVEEDETREDVASPTHNYQRPSLRSISHSQAPSSGKDLESQDNGSDQPSSCVELHKTVTGSMTSLSSQLLNGSKKAKKINKFYRKQNELLENFKNDSEQIEQFNRTRKRTISNNDDIDLVPEVREEEEELEKEPTAPIVEYVDGKDEPEVVIVAHPYSPKLRPKRIAGDTDATDGSVKSSGKEDSGAASRLAKITLCINFMLMCAKITASVLSGSMSIISSMVDSIVDITSGAVISMSEHMIKKRDPYLYPRGRTRLEPLALIIISMIMGIASIQLIFASVNRIHSAILFDVYGEGEAARLDVTLVSVGIMVFTVVVKLTLYIVCKGYTDPSVNVLAMDHRNDCLSNSVALLCAWLGTQYSYYIDPIGAILVSLYILYTWVQTGKEHLNKLSGRTADPEFINRIIKVCIDHDARITHIDTVYVYHFGSKFLVEVHIVLDENMILKDSHDISETLQANIESLPEVERAFVHTDYDYDHHPHDEHKVV</sequence>
<feature type="region of interest" description="Disordered" evidence="8">
    <location>
        <begin position="174"/>
        <end position="196"/>
    </location>
</feature>
<dbReference type="NCBIfam" id="TIGR01297">
    <property type="entry name" value="CDF"/>
    <property type="match status" value="1"/>
</dbReference>
<dbReference type="Gene3D" id="1.20.1510.10">
    <property type="entry name" value="Cation efflux protein transmembrane domain"/>
    <property type="match status" value="1"/>
</dbReference>
<dbReference type="GO" id="GO:0016020">
    <property type="term" value="C:membrane"/>
    <property type="evidence" value="ECO:0007669"/>
    <property type="project" value="InterPro"/>
</dbReference>
<dbReference type="OrthoDB" id="78296at2759"/>
<dbReference type="InterPro" id="IPR002524">
    <property type="entry name" value="Cation_efflux"/>
</dbReference>
<evidence type="ECO:0000256" key="7">
    <source>
        <dbReference type="ARBA" id="ARBA00023136"/>
    </source>
</evidence>
<feature type="transmembrane region" description="Helical" evidence="9">
    <location>
        <begin position="272"/>
        <end position="294"/>
    </location>
</feature>
<keyword evidence="4 9" id="KW-0812">Transmembrane</keyword>
<comment type="subcellular location">
    <subcellularLocation>
        <location evidence="1">Endomembrane system</location>
        <topology evidence="1">Multi-pass membrane protein</topology>
    </subcellularLocation>
</comment>
<dbReference type="AlphaFoldDB" id="A0A8S1E9U6"/>
<evidence type="ECO:0000256" key="5">
    <source>
        <dbReference type="ARBA" id="ARBA00022989"/>
    </source>
</evidence>
<dbReference type="SUPFAM" id="SSF160240">
    <property type="entry name" value="Cation efflux protein cytoplasmic domain-like"/>
    <property type="match status" value="1"/>
</dbReference>
<evidence type="ECO:0000256" key="3">
    <source>
        <dbReference type="ARBA" id="ARBA00022448"/>
    </source>
</evidence>
<dbReference type="FunFam" id="1.20.1510.10:FF:000005">
    <property type="entry name" value="Putative Cation diffusion facilitator 1"/>
    <property type="match status" value="1"/>
</dbReference>
<feature type="domain" description="Cation efflux protein cytoplasmic" evidence="11">
    <location>
        <begin position="409"/>
        <end position="484"/>
    </location>
</feature>
<accession>A0A8S1E9U6</accession>
<evidence type="ECO:0008006" key="14">
    <source>
        <dbReference type="Google" id="ProtNLM"/>
    </source>
</evidence>
<evidence type="ECO:0000259" key="11">
    <source>
        <dbReference type="Pfam" id="PF16916"/>
    </source>
</evidence>
<keyword evidence="3" id="KW-0813">Transport</keyword>
<dbReference type="GO" id="GO:0012505">
    <property type="term" value="C:endomembrane system"/>
    <property type="evidence" value="ECO:0007669"/>
    <property type="project" value="UniProtKB-SubCell"/>
</dbReference>
<gene>
    <name evidence="12" type="ORF">CBOVIS_LOCUS309</name>
</gene>
<name>A0A8S1E9U6_9PELO</name>
<dbReference type="InterPro" id="IPR058533">
    <property type="entry name" value="Cation_efflux_TM"/>
</dbReference>
<proteinExistence type="inferred from homology"/>
<feature type="compositionally biased region" description="Polar residues" evidence="8">
    <location>
        <begin position="53"/>
        <end position="62"/>
    </location>
</feature>
<dbReference type="FunFam" id="3.30.70.1350:FF:000001">
    <property type="entry name" value="Metal tolerance protein 11"/>
    <property type="match status" value="1"/>
</dbReference>
<dbReference type="SUPFAM" id="SSF161111">
    <property type="entry name" value="Cation efflux protein transmembrane domain-like"/>
    <property type="match status" value="1"/>
</dbReference>
<evidence type="ECO:0000256" key="9">
    <source>
        <dbReference type="SAM" id="Phobius"/>
    </source>
</evidence>
<dbReference type="Gene3D" id="3.30.70.1350">
    <property type="entry name" value="Cation efflux protein, cytoplasmic domain"/>
    <property type="match status" value="1"/>
</dbReference>
<comment type="similarity">
    <text evidence="2">Belongs to the cation diffusion facilitator (CDF) transporter (TC 2.A.4) family. SLC30A subfamily.</text>
</comment>
<dbReference type="EMBL" id="CADEPM010000001">
    <property type="protein sequence ID" value="CAB3396804.1"/>
    <property type="molecule type" value="Genomic_DNA"/>
</dbReference>
<dbReference type="InterPro" id="IPR050291">
    <property type="entry name" value="CDF_Transporter"/>
</dbReference>
<dbReference type="PANTHER" id="PTHR43840">
    <property type="entry name" value="MITOCHONDRIAL METAL TRANSPORTER 1-RELATED"/>
    <property type="match status" value="1"/>
</dbReference>
<feature type="transmembrane region" description="Helical" evidence="9">
    <location>
        <begin position="372"/>
        <end position="393"/>
    </location>
</feature>
<dbReference type="Pfam" id="PF16916">
    <property type="entry name" value="ZT_dimer"/>
    <property type="match status" value="1"/>
</dbReference>
<keyword evidence="7 9" id="KW-0472">Membrane</keyword>
<feature type="compositionally biased region" description="Polar residues" evidence="8">
    <location>
        <begin position="26"/>
        <end position="45"/>
    </location>
</feature>
<keyword evidence="6" id="KW-0406">Ion transport</keyword>
<dbReference type="Pfam" id="PF01545">
    <property type="entry name" value="Cation_efflux"/>
    <property type="match status" value="1"/>
</dbReference>
<feature type="domain" description="Cation efflux protein transmembrane" evidence="10">
    <location>
        <begin position="205"/>
        <end position="403"/>
    </location>
</feature>
<keyword evidence="13" id="KW-1185">Reference proteome</keyword>
<protein>
    <recommendedName>
        <fullName evidence="14">Cation efflux protein cytoplasmic domain-containing protein</fullName>
    </recommendedName>
</protein>
<feature type="transmembrane region" description="Helical" evidence="9">
    <location>
        <begin position="315"/>
        <end position="336"/>
    </location>
</feature>
<feature type="region of interest" description="Disordered" evidence="8">
    <location>
        <begin position="1"/>
        <end position="66"/>
    </location>
</feature>
<keyword evidence="5 9" id="KW-1133">Transmembrane helix</keyword>
<dbReference type="PANTHER" id="PTHR43840:SF13">
    <property type="entry name" value="CATION EFFLUX PROTEIN CYTOPLASMIC DOMAIN-CONTAINING PROTEIN"/>
    <property type="match status" value="1"/>
</dbReference>
<dbReference type="GO" id="GO:0008324">
    <property type="term" value="F:monoatomic cation transmembrane transporter activity"/>
    <property type="evidence" value="ECO:0007669"/>
    <property type="project" value="InterPro"/>
</dbReference>
<dbReference type="InterPro" id="IPR027470">
    <property type="entry name" value="Cation_efflux_CTD"/>
</dbReference>
<evidence type="ECO:0000313" key="13">
    <source>
        <dbReference type="Proteomes" id="UP000494206"/>
    </source>
</evidence>
<evidence type="ECO:0000259" key="10">
    <source>
        <dbReference type="Pfam" id="PF01545"/>
    </source>
</evidence>
<evidence type="ECO:0000256" key="8">
    <source>
        <dbReference type="SAM" id="MobiDB-lite"/>
    </source>
</evidence>
<organism evidence="12 13">
    <name type="scientific">Caenorhabditis bovis</name>
    <dbReference type="NCBI Taxonomy" id="2654633"/>
    <lineage>
        <taxon>Eukaryota</taxon>
        <taxon>Metazoa</taxon>
        <taxon>Ecdysozoa</taxon>
        <taxon>Nematoda</taxon>
        <taxon>Chromadorea</taxon>
        <taxon>Rhabditida</taxon>
        <taxon>Rhabditina</taxon>
        <taxon>Rhabditomorpha</taxon>
        <taxon>Rhabditoidea</taxon>
        <taxon>Rhabditidae</taxon>
        <taxon>Peloderinae</taxon>
        <taxon>Caenorhabditis</taxon>
    </lineage>
</organism>
<comment type="caution">
    <text evidence="12">The sequence shown here is derived from an EMBL/GenBank/DDBJ whole genome shotgun (WGS) entry which is preliminary data.</text>
</comment>